<dbReference type="PANTHER" id="PTHR38692:SF1">
    <property type="entry name" value="PROTEIN SMG"/>
    <property type="match status" value="1"/>
</dbReference>
<gene>
    <name evidence="1" type="ORF">CARN7_2044</name>
</gene>
<dbReference type="PANTHER" id="PTHR38692">
    <property type="entry name" value="PROTEIN SMG"/>
    <property type="match status" value="1"/>
</dbReference>
<dbReference type="Pfam" id="PF04361">
    <property type="entry name" value="DUF494"/>
    <property type="match status" value="1"/>
</dbReference>
<organism evidence="1">
    <name type="scientific">mine drainage metagenome</name>
    <dbReference type="NCBI Taxonomy" id="410659"/>
    <lineage>
        <taxon>unclassified sequences</taxon>
        <taxon>metagenomes</taxon>
        <taxon>ecological metagenomes</taxon>
    </lineage>
</organism>
<reference evidence="1" key="1">
    <citation type="submission" date="2009-10" db="EMBL/GenBank/DDBJ databases">
        <title>Diversity of trophic interactions inside an arsenic-rich microbial ecosystem.</title>
        <authorList>
            <person name="Bertin P.N."/>
            <person name="Heinrich-Salmeron A."/>
            <person name="Pelletier E."/>
            <person name="Goulhen-Chollet F."/>
            <person name="Arsene-Ploetze F."/>
            <person name="Gallien S."/>
            <person name="Calteau A."/>
            <person name="Vallenet D."/>
            <person name="Casiot C."/>
            <person name="Chane-Woon-Ming B."/>
            <person name="Giloteaux L."/>
            <person name="Barakat M."/>
            <person name="Bonnefoy V."/>
            <person name="Bruneel O."/>
            <person name="Chandler M."/>
            <person name="Cleiss J."/>
            <person name="Duran R."/>
            <person name="Elbaz-Poulichet F."/>
            <person name="Fonknechten N."/>
            <person name="Lauga B."/>
            <person name="Mornico D."/>
            <person name="Ortet P."/>
            <person name="Schaeffer C."/>
            <person name="Siguier P."/>
            <person name="Alexander Thil Smith A."/>
            <person name="Van Dorsselaer A."/>
            <person name="Weissenbach J."/>
            <person name="Medigue C."/>
            <person name="Le Paslier D."/>
        </authorList>
    </citation>
    <scope>NUCLEOTIDE SEQUENCE</scope>
</reference>
<dbReference type="EMBL" id="CABR01000128">
    <property type="protein sequence ID" value="CBI11231.1"/>
    <property type="molecule type" value="Genomic_DNA"/>
</dbReference>
<dbReference type="AlphaFoldDB" id="E6QVF8"/>
<evidence type="ECO:0008006" key="2">
    <source>
        <dbReference type="Google" id="ProtNLM"/>
    </source>
</evidence>
<comment type="caution">
    <text evidence="1">The sequence shown here is derived from an EMBL/GenBank/DDBJ whole genome shotgun (WGS) entry which is preliminary data.</text>
</comment>
<evidence type="ECO:0000313" key="1">
    <source>
        <dbReference type="EMBL" id="CBI11231.1"/>
    </source>
</evidence>
<protein>
    <recommendedName>
        <fullName evidence="2">Protein Smg homolog</fullName>
    </recommendedName>
</protein>
<sequence>MFEILLFLFGHYAQIEATPDRNTLAIKLNAAGFEMSEIEQILDWLGNLNEINSPAYPEKLPESHAERVYTTEELHRLDLSGLSFLAFMQQSGMINAMQREWIIHQVMALKESEYVEQQLRWITLVALWSQHPDQSILLLEDLLFNQDATPTLH</sequence>
<accession>E6QVF8</accession>
<proteinExistence type="inferred from homology"/>
<dbReference type="HAMAP" id="MF_00598">
    <property type="entry name" value="Smg"/>
    <property type="match status" value="1"/>
</dbReference>
<dbReference type="InterPro" id="IPR007456">
    <property type="entry name" value="Smg"/>
</dbReference>
<name>E6QVF8_9ZZZZ</name>